<dbReference type="Pfam" id="PF06532">
    <property type="entry name" value="NrsF"/>
    <property type="match status" value="1"/>
</dbReference>
<protein>
    <recommendedName>
        <fullName evidence="6">DUF1109 domain-containing protein</fullName>
    </recommendedName>
</protein>
<keyword evidence="1" id="KW-0812">Transmembrane</keyword>
<proteinExistence type="predicted"/>
<dbReference type="Proteomes" id="UP000533533">
    <property type="component" value="Unassembled WGS sequence"/>
</dbReference>
<accession>A0A2U0ZGE7</accession>
<reference evidence="3 4" key="1">
    <citation type="submission" date="2018-06" db="EMBL/GenBank/DDBJ databases">
        <title>Genomic Encyclopedia of Type Strains, Phase IV (KMG-V): Genome sequencing to study the core and pangenomes of soil and plant-associated prokaryotes.</title>
        <authorList>
            <person name="Whitman W."/>
        </authorList>
    </citation>
    <scope>NUCLEOTIDE SEQUENCE [LARGE SCALE GENOMIC DNA]</scope>
    <source>
        <strain evidence="3 4">SRCL-318</strain>
        <strain evidence="2 5">SRMrh-85</strain>
    </source>
</reference>
<feature type="transmembrane region" description="Helical" evidence="1">
    <location>
        <begin position="159"/>
        <end position="178"/>
    </location>
</feature>
<feature type="transmembrane region" description="Helical" evidence="1">
    <location>
        <begin position="134"/>
        <end position="152"/>
    </location>
</feature>
<dbReference type="Proteomes" id="UP000247772">
    <property type="component" value="Unassembled WGS sequence"/>
</dbReference>
<evidence type="ECO:0000256" key="1">
    <source>
        <dbReference type="SAM" id="Phobius"/>
    </source>
</evidence>
<feature type="transmembrane region" description="Helical" evidence="1">
    <location>
        <begin position="91"/>
        <end position="114"/>
    </location>
</feature>
<evidence type="ECO:0000313" key="5">
    <source>
        <dbReference type="Proteomes" id="UP000533533"/>
    </source>
</evidence>
<dbReference type="RefSeq" id="WP_110388844.1">
    <property type="nucleotide sequence ID" value="NZ_JACHVZ010000002.1"/>
</dbReference>
<evidence type="ECO:0000313" key="3">
    <source>
        <dbReference type="EMBL" id="PYE12567.1"/>
    </source>
</evidence>
<feature type="transmembrane region" description="Helical" evidence="1">
    <location>
        <begin position="190"/>
        <end position="211"/>
    </location>
</feature>
<sequence length="213" mass="22278">MNTEELVTLLATRADPVDPGIAARRFALALLVAALGSLLLMKGVYGLRPDLSFAAQTGLFWAKFALPACISIGALAATSRLSRPGVKAGRAWWVVGAPVVLVWVAGALLVGAAAPEDRSSLILGISWRSCPFNILLLSIPGFVTVFLAVKGLGPTNLRLAGAAAALLASSIATMVYCFHCPEMSPAFWSIWYIAGMGLVSAIGAMAGPKLLRW</sequence>
<evidence type="ECO:0000313" key="2">
    <source>
        <dbReference type="EMBL" id="MBB2926373.1"/>
    </source>
</evidence>
<name>A0A2U0ZGE7_9BURK</name>
<feature type="transmembrane region" description="Helical" evidence="1">
    <location>
        <begin position="26"/>
        <end position="47"/>
    </location>
</feature>
<keyword evidence="5" id="KW-1185">Reference proteome</keyword>
<keyword evidence="1" id="KW-1133">Transmembrane helix</keyword>
<dbReference type="InterPro" id="IPR009495">
    <property type="entry name" value="NrsF"/>
</dbReference>
<gene>
    <name evidence="3" type="ORF">C7410_15535</name>
    <name evidence="2" type="ORF">FHX59_000780</name>
</gene>
<organism evidence="3 4">
    <name type="scientific">Paraburkholderia silvatlantica</name>
    <dbReference type="NCBI Taxonomy" id="321895"/>
    <lineage>
        <taxon>Bacteria</taxon>
        <taxon>Pseudomonadati</taxon>
        <taxon>Pseudomonadota</taxon>
        <taxon>Betaproteobacteria</taxon>
        <taxon>Burkholderiales</taxon>
        <taxon>Burkholderiaceae</taxon>
        <taxon>Paraburkholderia</taxon>
    </lineage>
</organism>
<dbReference type="EMBL" id="JACHVZ010000002">
    <property type="protein sequence ID" value="MBB2926373.1"/>
    <property type="molecule type" value="Genomic_DNA"/>
</dbReference>
<dbReference type="AlphaFoldDB" id="A0A2U0ZGE7"/>
<dbReference type="EMBL" id="QJSQ01000055">
    <property type="protein sequence ID" value="PYE12567.1"/>
    <property type="molecule type" value="Genomic_DNA"/>
</dbReference>
<evidence type="ECO:0008006" key="6">
    <source>
        <dbReference type="Google" id="ProtNLM"/>
    </source>
</evidence>
<comment type="caution">
    <text evidence="3">The sequence shown here is derived from an EMBL/GenBank/DDBJ whole genome shotgun (WGS) entry which is preliminary data.</text>
</comment>
<feature type="transmembrane region" description="Helical" evidence="1">
    <location>
        <begin position="59"/>
        <end position="79"/>
    </location>
</feature>
<evidence type="ECO:0000313" key="4">
    <source>
        <dbReference type="Proteomes" id="UP000247772"/>
    </source>
</evidence>
<keyword evidence="1" id="KW-0472">Membrane</keyword>
<dbReference type="OrthoDB" id="6059252at2"/>